<sequence>MVSRFLERFERTIEFTKNKRMNCYLCKKFLTDVNGYQIGTVWSCEKCLDIVKQLADENRIKNED</sequence>
<dbReference type="AlphaFoldDB" id="A0A075GIM7"/>
<dbReference type="EMBL" id="KF900632">
    <property type="protein sequence ID" value="AIF01827.1"/>
    <property type="molecule type" value="Genomic_DNA"/>
</dbReference>
<accession>A0A075GIM7</accession>
<evidence type="ECO:0000313" key="1">
    <source>
        <dbReference type="EMBL" id="AIF01827.1"/>
    </source>
</evidence>
<name>A0A075GIM7_9ARCH</name>
<protein>
    <submittedName>
        <fullName evidence="1">Uncharacterized protein</fullName>
    </submittedName>
</protein>
<proteinExistence type="predicted"/>
<organism evidence="1">
    <name type="scientific">uncultured marine thaumarchaeote KM3_150_B03</name>
    <dbReference type="NCBI Taxonomy" id="1456015"/>
    <lineage>
        <taxon>Archaea</taxon>
        <taxon>Nitrososphaerota</taxon>
        <taxon>environmental samples</taxon>
    </lineage>
</organism>
<reference evidence="1" key="1">
    <citation type="journal article" date="2014" name="Genome Biol. Evol.">
        <title>Pangenome evidence for extensive interdomain horizontal transfer affecting lineage core and shell genes in uncultured planktonic thaumarchaeota and euryarchaeota.</title>
        <authorList>
            <person name="Deschamps P."/>
            <person name="Zivanovic Y."/>
            <person name="Moreira D."/>
            <person name="Rodriguez-Valera F."/>
            <person name="Lopez-Garcia P."/>
        </authorList>
    </citation>
    <scope>NUCLEOTIDE SEQUENCE</scope>
</reference>